<evidence type="ECO:0000313" key="1">
    <source>
        <dbReference type="Proteomes" id="UP000492821"/>
    </source>
</evidence>
<dbReference type="AlphaFoldDB" id="A0A7E4VW02"/>
<protein>
    <submittedName>
        <fullName evidence="2">Glycosyltransferase family 92 protein</fullName>
    </submittedName>
</protein>
<organism evidence="1 2">
    <name type="scientific">Panagrellus redivivus</name>
    <name type="common">Microworm</name>
    <dbReference type="NCBI Taxonomy" id="6233"/>
    <lineage>
        <taxon>Eukaryota</taxon>
        <taxon>Metazoa</taxon>
        <taxon>Ecdysozoa</taxon>
        <taxon>Nematoda</taxon>
        <taxon>Chromadorea</taxon>
        <taxon>Rhabditida</taxon>
        <taxon>Tylenchina</taxon>
        <taxon>Panagrolaimomorpha</taxon>
        <taxon>Panagrolaimoidea</taxon>
        <taxon>Panagrolaimidae</taxon>
        <taxon>Panagrellus</taxon>
    </lineage>
</organism>
<reference evidence="1" key="1">
    <citation type="journal article" date="2013" name="Genetics">
        <title>The draft genome and transcriptome of Panagrellus redivivus are shaped by the harsh demands of a free-living lifestyle.</title>
        <authorList>
            <person name="Srinivasan J."/>
            <person name="Dillman A.R."/>
            <person name="Macchietto M.G."/>
            <person name="Heikkinen L."/>
            <person name="Lakso M."/>
            <person name="Fracchia K.M."/>
            <person name="Antoshechkin I."/>
            <person name="Mortazavi A."/>
            <person name="Wong G."/>
            <person name="Sternberg P.W."/>
        </authorList>
    </citation>
    <scope>NUCLEOTIDE SEQUENCE [LARGE SCALE GENOMIC DNA]</scope>
    <source>
        <strain evidence="1">MT8872</strain>
    </source>
</reference>
<dbReference type="WBParaSite" id="Pan_g4070.t1">
    <property type="protein sequence ID" value="Pan_g4070.t1"/>
    <property type="gene ID" value="Pan_g4070"/>
</dbReference>
<evidence type="ECO:0000313" key="2">
    <source>
        <dbReference type="WBParaSite" id="Pan_g4070.t1"/>
    </source>
</evidence>
<accession>A0A7E4VW02</accession>
<proteinExistence type="predicted"/>
<reference evidence="2" key="2">
    <citation type="submission" date="2020-10" db="UniProtKB">
        <authorList>
            <consortium name="WormBaseParasite"/>
        </authorList>
    </citation>
    <scope>IDENTIFICATION</scope>
</reference>
<name>A0A7E4VW02_PANRE</name>
<dbReference type="Proteomes" id="UP000492821">
    <property type="component" value="Unassembled WGS sequence"/>
</dbReference>
<keyword evidence="1" id="KW-1185">Reference proteome</keyword>
<sequence>MPYPIANLAYGLRRRFSELTTPAERYRLQIAAGDTSICPPKLQTIVLNFRYLTYNYVSILPKTWMSEILQFQRRKLREMVIFVTFDTFDIDVDMLVTFLKAQESEFVLTLYSTVDLVGQLKQLVLRMRDHHKLTYLVPTEAPSTLPIPRVEILHPIKNHTFYLSNIGF</sequence>